<accession>A0ABT2DVQ4</accession>
<dbReference type="EMBL" id="JALIGE010000061">
    <property type="protein sequence ID" value="MCS2159620.1"/>
    <property type="molecule type" value="Genomic_DNA"/>
</dbReference>
<proteinExistence type="predicted"/>
<sequence>MNPQDTVMQLEAQQLPDQLFGKIMSALRKHLDVNLFNTQDAERYEKAQELGINISAINRCLSRSLWFPEKKQYTYLDLSEHIKRFGVSDFRLIESICGGFYFTTEGAKEAVKNAVANSGTKKTASERLEDLKKGITAIVADCIRSDRQFVSLYVEVDMFAESAAVTLDAEGKARITLTHKPYPAIKLDKKINDDWREHFPQFPEMLDLLAAARFAPDRKKAYLFLQAVSDFGKGLLFGKIGAFSTLGIVVEINEQELDAIVKGQPSGRTGSNFVRALILAINEPERITKKSFVLESAITVSTKHLIAQTVPLYTKIYTSADPIPGLSSDSGIDEQIANRFSYIRPESGPIDQRPLFLADPGYYAARVRDAIAAGLNSRIEAYQQAGSALASKQAADRLNKFHQKYGIAKSSGVIADHFDTIRTEFIAFAHHDIVQSVNGLPYEKVTDGIVLKCIAGWWRKFVIATTAASSGHEYNTLIRERENIIGKAASNRKSDGFVKGVLIPHLPSTVEGRMSRRAAND</sequence>
<keyword evidence="2" id="KW-1185">Reference proteome</keyword>
<reference evidence="1 2" key="1">
    <citation type="submission" date="2022-04" db="EMBL/GenBank/DDBJ databases">
        <title>Proposal of a three novel species of Scandinavium, Scandinavium hiltneri, Scandinavium manionii, Scandinavium tedordense.</title>
        <authorList>
            <person name="Maddock D.W."/>
            <person name="Brady C.L."/>
            <person name="Denman S."/>
            <person name="Arnold D."/>
        </authorList>
    </citation>
    <scope>NUCLEOTIDE SEQUENCE [LARGE SCALE GENOMIC DNA]</scope>
    <source>
        <strain evidence="1 2">H11S7</strain>
    </source>
</reference>
<organism evidence="1 2">
    <name type="scientific">Scandinavium hiltneri</name>
    <dbReference type="NCBI Taxonomy" id="2926519"/>
    <lineage>
        <taxon>Bacteria</taxon>
        <taxon>Pseudomonadati</taxon>
        <taxon>Pseudomonadota</taxon>
        <taxon>Gammaproteobacteria</taxon>
        <taxon>Enterobacterales</taxon>
        <taxon>Enterobacteriaceae</taxon>
        <taxon>Scandinavium</taxon>
    </lineage>
</organism>
<evidence type="ECO:0000313" key="2">
    <source>
        <dbReference type="Proteomes" id="UP001205357"/>
    </source>
</evidence>
<name>A0ABT2DVQ4_9ENTR</name>
<comment type="caution">
    <text evidence="1">The sequence shown here is derived from an EMBL/GenBank/DDBJ whole genome shotgun (WGS) entry which is preliminary data.</text>
</comment>
<dbReference type="Proteomes" id="UP001205357">
    <property type="component" value="Unassembled WGS sequence"/>
</dbReference>
<protein>
    <submittedName>
        <fullName evidence="1">Uncharacterized protein</fullName>
    </submittedName>
</protein>
<evidence type="ECO:0000313" key="1">
    <source>
        <dbReference type="EMBL" id="MCS2159620.1"/>
    </source>
</evidence>
<dbReference type="RefSeq" id="WP_258986143.1">
    <property type="nucleotide sequence ID" value="NZ_JALIGE010000061.1"/>
</dbReference>
<gene>
    <name evidence="1" type="ORF">MUU47_00380</name>
</gene>